<dbReference type="InterPro" id="IPR013187">
    <property type="entry name" value="F-box-assoc_dom_typ3"/>
</dbReference>
<proteinExistence type="predicted"/>
<reference evidence="2" key="1">
    <citation type="submission" date="2023-03" db="EMBL/GenBank/DDBJ databases">
        <title>Chromosome-scale reference genome and RAD-based genetic map of yellow starthistle (Centaurea solstitialis) reveal putative structural variation and QTLs associated with invader traits.</title>
        <authorList>
            <person name="Reatini B."/>
            <person name="Cang F.A."/>
            <person name="Jiang Q."/>
            <person name="Mckibben M.T.W."/>
            <person name="Barker M.S."/>
            <person name="Rieseberg L.H."/>
            <person name="Dlugosch K.M."/>
        </authorList>
    </citation>
    <scope>NUCLEOTIDE SEQUENCE</scope>
    <source>
        <strain evidence="2">CAN-66</strain>
        <tissue evidence="2">Leaf</tissue>
    </source>
</reference>
<dbReference type="InterPro" id="IPR011043">
    <property type="entry name" value="Gal_Oxase/kelch_b-propeller"/>
</dbReference>
<dbReference type="InterPro" id="IPR050796">
    <property type="entry name" value="SCF_F-box_component"/>
</dbReference>
<dbReference type="AlphaFoldDB" id="A0AA38TAN0"/>
<name>A0AA38TAN0_9ASTR</name>
<gene>
    <name evidence="2" type="ORF">OSB04_015696</name>
</gene>
<dbReference type="SUPFAM" id="SSF81383">
    <property type="entry name" value="F-box domain"/>
    <property type="match status" value="1"/>
</dbReference>
<feature type="domain" description="F-box" evidence="1">
    <location>
        <begin position="1"/>
        <end position="43"/>
    </location>
</feature>
<dbReference type="CDD" id="cd22157">
    <property type="entry name" value="F-box_AtFBW1-like"/>
    <property type="match status" value="1"/>
</dbReference>
<dbReference type="InterPro" id="IPR001810">
    <property type="entry name" value="F-box_dom"/>
</dbReference>
<keyword evidence="3" id="KW-1185">Reference proteome</keyword>
<dbReference type="Gene3D" id="1.20.1280.50">
    <property type="match status" value="1"/>
</dbReference>
<comment type="caution">
    <text evidence="2">The sequence shown here is derived from an EMBL/GenBank/DDBJ whole genome shotgun (WGS) entry which is preliminary data.</text>
</comment>
<dbReference type="SMART" id="SM00256">
    <property type="entry name" value="FBOX"/>
    <property type="match status" value="1"/>
</dbReference>
<evidence type="ECO:0000259" key="1">
    <source>
        <dbReference type="PROSITE" id="PS50181"/>
    </source>
</evidence>
<dbReference type="PROSITE" id="PS50181">
    <property type="entry name" value="FBOX"/>
    <property type="match status" value="1"/>
</dbReference>
<sequence>MEDLPAELTIDILSRLPVKTIVDCKRVCKKWRSLVSDSSFVNFHLSRSPPTGFIFHQNVNHLYYHRIDPGILRWVEIEDKIVDDRRLHPDPPMNLDLNRVPIFQKSLISQMGSVNGLICLWQHSTQQDNTFICNPVTREIMILPSPRYHTQEDFRRIFCGFGVSSLTGEYKVVRTFKRRIPLNGNQSYRITVFEAEVYTLGTGQWRNVGRVPYRLHGSHVPFLNDHFHWIVSKMEDAPERICTFDLNTETFQLFPSPPSEAIQGNCIQRLAVLKGCLCKSDTGGFKFTIWVMKEYGIKKSWHKEMVITKVISKWPVWLYLDYIYLIGGLKDGTILLVSGTGGSLFAFYPRNNTIEEIETFDWLEGGMAYRPSFLKLQNFESERIHIHAMVRSLGRVPHWLDDSYQPFLNGHMHSHVKDEDTTKKLCIFNLDKEMQGIRGFAPTNPGKSCLCQVIHEHLCEVVHDFKFTIWAMKEYGIKKSWHNEVVAKQGMSSYLVAYFRQGKTIKDTKLFKCYFTRMTYCPSFVKLWNFESERKWRNLVLDSSFVNLHLSRSPTRLIIHHKIHDPRMYRRMYAPNEPGILKWVEIEDKVDHHPFTPRPSHEP</sequence>
<dbReference type="SUPFAM" id="SSF50965">
    <property type="entry name" value="Galactose oxidase, central domain"/>
    <property type="match status" value="1"/>
</dbReference>
<dbReference type="EMBL" id="JARYMX010000004">
    <property type="protein sequence ID" value="KAJ9551651.1"/>
    <property type="molecule type" value="Genomic_DNA"/>
</dbReference>
<organism evidence="2 3">
    <name type="scientific">Centaurea solstitialis</name>
    <name type="common">yellow star-thistle</name>
    <dbReference type="NCBI Taxonomy" id="347529"/>
    <lineage>
        <taxon>Eukaryota</taxon>
        <taxon>Viridiplantae</taxon>
        <taxon>Streptophyta</taxon>
        <taxon>Embryophyta</taxon>
        <taxon>Tracheophyta</taxon>
        <taxon>Spermatophyta</taxon>
        <taxon>Magnoliopsida</taxon>
        <taxon>eudicotyledons</taxon>
        <taxon>Gunneridae</taxon>
        <taxon>Pentapetalae</taxon>
        <taxon>asterids</taxon>
        <taxon>campanulids</taxon>
        <taxon>Asterales</taxon>
        <taxon>Asteraceae</taxon>
        <taxon>Carduoideae</taxon>
        <taxon>Cardueae</taxon>
        <taxon>Centaureinae</taxon>
        <taxon>Centaurea</taxon>
    </lineage>
</organism>
<dbReference type="PANTHER" id="PTHR31672">
    <property type="entry name" value="BNACNNG10540D PROTEIN"/>
    <property type="match status" value="1"/>
</dbReference>
<dbReference type="NCBIfam" id="TIGR01640">
    <property type="entry name" value="F_box_assoc_1"/>
    <property type="match status" value="1"/>
</dbReference>
<dbReference type="PANTHER" id="PTHR31672:SF13">
    <property type="entry name" value="F-BOX PROTEIN CPR30-LIKE"/>
    <property type="match status" value="1"/>
</dbReference>
<dbReference type="Pfam" id="PF12937">
    <property type="entry name" value="F-box-like"/>
    <property type="match status" value="1"/>
</dbReference>
<dbReference type="InterPro" id="IPR036047">
    <property type="entry name" value="F-box-like_dom_sf"/>
</dbReference>
<dbReference type="InterPro" id="IPR017451">
    <property type="entry name" value="F-box-assoc_interact_dom"/>
</dbReference>
<protein>
    <recommendedName>
        <fullName evidence="1">F-box domain-containing protein</fullName>
    </recommendedName>
</protein>
<dbReference type="Proteomes" id="UP001172457">
    <property type="component" value="Chromosome 4"/>
</dbReference>
<accession>A0AA38TAN0</accession>
<evidence type="ECO:0000313" key="3">
    <source>
        <dbReference type="Proteomes" id="UP001172457"/>
    </source>
</evidence>
<evidence type="ECO:0000313" key="2">
    <source>
        <dbReference type="EMBL" id="KAJ9551651.1"/>
    </source>
</evidence>
<dbReference type="Pfam" id="PF08268">
    <property type="entry name" value="FBA_3"/>
    <property type="match status" value="1"/>
</dbReference>